<dbReference type="AlphaFoldDB" id="A0A7V1PTY3"/>
<dbReference type="Pfam" id="PF00892">
    <property type="entry name" value="EamA"/>
    <property type="match status" value="1"/>
</dbReference>
<feature type="transmembrane region" description="Helical" evidence="8">
    <location>
        <begin position="93"/>
        <end position="115"/>
    </location>
</feature>
<feature type="transmembrane region" description="Helical" evidence="8">
    <location>
        <begin position="70"/>
        <end position="87"/>
    </location>
</feature>
<dbReference type="NCBIfam" id="TIGR00688">
    <property type="entry name" value="rarD"/>
    <property type="match status" value="1"/>
</dbReference>
<name>A0A7V1PTY3_CALAY</name>
<organism evidence="10">
    <name type="scientific">Caldithrix abyssi</name>
    <dbReference type="NCBI Taxonomy" id="187145"/>
    <lineage>
        <taxon>Bacteria</taxon>
        <taxon>Pseudomonadati</taxon>
        <taxon>Calditrichota</taxon>
        <taxon>Calditrichia</taxon>
        <taxon>Calditrichales</taxon>
        <taxon>Calditrichaceae</taxon>
        <taxon>Caldithrix</taxon>
    </lineage>
</organism>
<dbReference type="InterPro" id="IPR000620">
    <property type="entry name" value="EamA_dom"/>
</dbReference>
<evidence type="ECO:0000256" key="4">
    <source>
        <dbReference type="ARBA" id="ARBA00022475"/>
    </source>
</evidence>
<dbReference type="InterPro" id="IPR004626">
    <property type="entry name" value="RarD"/>
</dbReference>
<sequence length="294" mass="33034">MKGYLAALSAYIFWGLSPLFWKLLTEVPATEILIHRIIWSLPLLLALIFIRGQGASFFARIKSAKTLKVYIISAFLLAGNWLTYIWAVNNNFIVEASLGYFINPLVNVLLGVIFLKERMRPLQWLSVLLATAGVLYLTFHYGQFPWIALTLAFSFGIYGFIRKTGTMEALEGLSYEMMVLFVPGLLFMFYLARNGGLYISTAPAGMNTLLILTGMITILPLIWFAYGARRIPLGTLGFLQYIGPTLQFLLGVFLYHEPFDSARLTGFGLIWLALLIYSLELTYRLRRGHAGAGG</sequence>
<feature type="transmembrane region" description="Helical" evidence="8">
    <location>
        <begin position="238"/>
        <end position="256"/>
    </location>
</feature>
<evidence type="ECO:0000313" key="10">
    <source>
        <dbReference type="EMBL" id="HED09930.1"/>
    </source>
</evidence>
<evidence type="ECO:0000256" key="3">
    <source>
        <dbReference type="ARBA" id="ARBA00022448"/>
    </source>
</evidence>
<dbReference type="PANTHER" id="PTHR22911">
    <property type="entry name" value="ACYL-MALONYL CONDENSING ENZYME-RELATED"/>
    <property type="match status" value="1"/>
</dbReference>
<proteinExistence type="inferred from homology"/>
<feature type="transmembrane region" description="Helical" evidence="8">
    <location>
        <begin position="33"/>
        <end position="50"/>
    </location>
</feature>
<evidence type="ECO:0000256" key="6">
    <source>
        <dbReference type="ARBA" id="ARBA00022989"/>
    </source>
</evidence>
<feature type="transmembrane region" description="Helical" evidence="8">
    <location>
        <begin position="173"/>
        <end position="192"/>
    </location>
</feature>
<keyword evidence="3" id="KW-0813">Transport</keyword>
<feature type="domain" description="EamA" evidence="9">
    <location>
        <begin position="1"/>
        <end position="138"/>
    </location>
</feature>
<feature type="transmembrane region" description="Helical" evidence="8">
    <location>
        <begin position="5"/>
        <end position="21"/>
    </location>
</feature>
<dbReference type="InterPro" id="IPR037185">
    <property type="entry name" value="EmrE-like"/>
</dbReference>
<feature type="transmembrane region" description="Helical" evidence="8">
    <location>
        <begin position="122"/>
        <end position="138"/>
    </location>
</feature>
<gene>
    <name evidence="10" type="primary">rarD</name>
    <name evidence="10" type="ORF">ENJ10_04525</name>
</gene>
<dbReference type="SUPFAM" id="SSF103481">
    <property type="entry name" value="Multidrug resistance efflux transporter EmrE"/>
    <property type="match status" value="2"/>
</dbReference>
<protein>
    <submittedName>
        <fullName evidence="10">EamA family transporter RarD</fullName>
    </submittedName>
</protein>
<feature type="transmembrane region" description="Helical" evidence="8">
    <location>
        <begin position="204"/>
        <end position="226"/>
    </location>
</feature>
<evidence type="ECO:0000256" key="2">
    <source>
        <dbReference type="ARBA" id="ARBA00007362"/>
    </source>
</evidence>
<evidence type="ECO:0000256" key="5">
    <source>
        <dbReference type="ARBA" id="ARBA00022692"/>
    </source>
</evidence>
<keyword evidence="6 8" id="KW-1133">Transmembrane helix</keyword>
<comment type="subcellular location">
    <subcellularLocation>
        <location evidence="1">Cell membrane</location>
        <topology evidence="1">Multi-pass membrane protein</topology>
    </subcellularLocation>
</comment>
<evidence type="ECO:0000259" key="9">
    <source>
        <dbReference type="Pfam" id="PF00892"/>
    </source>
</evidence>
<comment type="caution">
    <text evidence="10">The sequence shown here is derived from an EMBL/GenBank/DDBJ whole genome shotgun (WGS) entry which is preliminary data.</text>
</comment>
<accession>A0A7V1PTY3</accession>
<comment type="similarity">
    <text evidence="2">Belongs to the EamA transporter family.</text>
</comment>
<evidence type="ECO:0000256" key="8">
    <source>
        <dbReference type="SAM" id="Phobius"/>
    </source>
</evidence>
<reference evidence="10" key="1">
    <citation type="journal article" date="2020" name="mSystems">
        <title>Genome- and Community-Level Interaction Insights into Carbon Utilization and Element Cycling Functions of Hydrothermarchaeota in Hydrothermal Sediment.</title>
        <authorList>
            <person name="Zhou Z."/>
            <person name="Liu Y."/>
            <person name="Xu W."/>
            <person name="Pan J."/>
            <person name="Luo Z.H."/>
            <person name="Li M."/>
        </authorList>
    </citation>
    <scope>NUCLEOTIDE SEQUENCE [LARGE SCALE GENOMIC DNA]</scope>
    <source>
        <strain evidence="10">HyVt-456</strain>
    </source>
</reference>
<keyword evidence="4" id="KW-1003">Cell membrane</keyword>
<dbReference type="GO" id="GO:0005886">
    <property type="term" value="C:plasma membrane"/>
    <property type="evidence" value="ECO:0007669"/>
    <property type="project" value="UniProtKB-SubCell"/>
</dbReference>
<feature type="transmembrane region" description="Helical" evidence="8">
    <location>
        <begin position="262"/>
        <end position="279"/>
    </location>
</feature>
<dbReference type="Proteomes" id="UP000886005">
    <property type="component" value="Unassembled WGS sequence"/>
</dbReference>
<evidence type="ECO:0000256" key="7">
    <source>
        <dbReference type="ARBA" id="ARBA00023136"/>
    </source>
</evidence>
<keyword evidence="5 8" id="KW-0812">Transmembrane</keyword>
<keyword evidence="7 8" id="KW-0472">Membrane</keyword>
<evidence type="ECO:0000256" key="1">
    <source>
        <dbReference type="ARBA" id="ARBA00004651"/>
    </source>
</evidence>
<feature type="transmembrane region" description="Helical" evidence="8">
    <location>
        <begin position="144"/>
        <end position="161"/>
    </location>
</feature>
<dbReference type="PANTHER" id="PTHR22911:SF137">
    <property type="entry name" value="SOLUTE CARRIER FAMILY 35 MEMBER G2-RELATED"/>
    <property type="match status" value="1"/>
</dbReference>
<dbReference type="EMBL" id="DRLD01000119">
    <property type="protein sequence ID" value="HED09930.1"/>
    <property type="molecule type" value="Genomic_DNA"/>
</dbReference>